<evidence type="ECO:0000256" key="15">
    <source>
        <dbReference type="ARBA" id="ARBA00023284"/>
    </source>
</evidence>
<evidence type="ECO:0000256" key="2">
    <source>
        <dbReference type="ARBA" id="ARBA00004367"/>
    </source>
</evidence>
<organism evidence="20 21">
    <name type="scientific">Starmerella bacillaris</name>
    <name type="common">Yeast</name>
    <name type="synonym">Candida zemplinina</name>
    <dbReference type="NCBI Taxonomy" id="1247836"/>
    <lineage>
        <taxon>Eukaryota</taxon>
        <taxon>Fungi</taxon>
        <taxon>Dikarya</taxon>
        <taxon>Ascomycota</taxon>
        <taxon>Saccharomycotina</taxon>
        <taxon>Dipodascomycetes</taxon>
        <taxon>Dipodascales</taxon>
        <taxon>Trichomonascaceae</taxon>
        <taxon>Starmerella</taxon>
    </lineage>
</organism>
<evidence type="ECO:0000256" key="5">
    <source>
        <dbReference type="ARBA" id="ARBA00022448"/>
    </source>
</evidence>
<dbReference type="GO" id="GO:0016972">
    <property type="term" value="F:thiol oxidase activity"/>
    <property type="evidence" value="ECO:0007669"/>
    <property type="project" value="InterPro"/>
</dbReference>
<comment type="cofactor">
    <cofactor evidence="1 17">
        <name>FAD</name>
        <dbReference type="ChEBI" id="CHEBI:57692"/>
    </cofactor>
</comment>
<dbReference type="PANTHER" id="PTHR12613">
    <property type="entry name" value="ERO1-RELATED"/>
    <property type="match status" value="1"/>
</dbReference>
<feature type="binding site" evidence="17">
    <location>
        <position position="266"/>
    </location>
    <ligand>
        <name>FAD</name>
        <dbReference type="ChEBI" id="CHEBI:57692"/>
    </ligand>
</feature>
<keyword evidence="14" id="KW-0325">Glycoprotein</keyword>
<dbReference type="PANTHER" id="PTHR12613:SF0">
    <property type="entry name" value="ERO1-LIKE PROTEIN"/>
    <property type="match status" value="1"/>
</dbReference>
<evidence type="ECO:0000313" key="21">
    <source>
        <dbReference type="Proteomes" id="UP001362899"/>
    </source>
</evidence>
<dbReference type="GO" id="GO:0034975">
    <property type="term" value="P:protein folding in endoplasmic reticulum"/>
    <property type="evidence" value="ECO:0007669"/>
    <property type="project" value="InterPro"/>
</dbReference>
<keyword evidence="5" id="KW-0813">Transport</keyword>
<dbReference type="SUPFAM" id="SSF110019">
    <property type="entry name" value="ERO1-like"/>
    <property type="match status" value="1"/>
</dbReference>
<evidence type="ECO:0000256" key="9">
    <source>
        <dbReference type="ARBA" id="ARBA00022827"/>
    </source>
</evidence>
<keyword evidence="11" id="KW-0560">Oxidoreductase</keyword>
<keyword evidence="7 19" id="KW-0732">Signal</keyword>
<feature type="active site" description="Nucleophile" evidence="16">
    <location>
        <position position="398"/>
    </location>
</feature>
<dbReference type="GO" id="GO:0005789">
    <property type="term" value="C:endoplasmic reticulum membrane"/>
    <property type="evidence" value="ECO:0007669"/>
    <property type="project" value="UniProtKB-SubCell"/>
</dbReference>
<feature type="binding site" evidence="17">
    <location>
        <position position="185"/>
    </location>
    <ligand>
        <name>FAD</name>
        <dbReference type="ChEBI" id="CHEBI:57692"/>
    </ligand>
</feature>
<dbReference type="AlphaFoldDB" id="A0AAV5RLT5"/>
<proteinExistence type="inferred from homology"/>
<dbReference type="EMBL" id="BTGC01000008">
    <property type="protein sequence ID" value="GMM52510.1"/>
    <property type="molecule type" value="Genomic_DNA"/>
</dbReference>
<feature type="binding site" evidence="17">
    <location>
        <position position="298"/>
    </location>
    <ligand>
        <name>FAD</name>
        <dbReference type="ChEBI" id="CHEBI:57692"/>
    </ligand>
</feature>
<evidence type="ECO:0000256" key="17">
    <source>
        <dbReference type="PIRSR" id="PIRSR017205-2"/>
    </source>
</evidence>
<evidence type="ECO:0000256" key="14">
    <source>
        <dbReference type="ARBA" id="ARBA00023180"/>
    </source>
</evidence>
<keyword evidence="15" id="KW-0676">Redox-active center</keyword>
<keyword evidence="13 18" id="KW-1015">Disulfide bond</keyword>
<dbReference type="Pfam" id="PF04137">
    <property type="entry name" value="ERO1"/>
    <property type="match status" value="1"/>
</dbReference>
<keyword evidence="9 17" id="KW-0274">FAD</keyword>
<keyword evidence="10" id="KW-0249">Electron transport</keyword>
<dbReference type="Proteomes" id="UP001362899">
    <property type="component" value="Unassembled WGS sequence"/>
</dbReference>
<evidence type="ECO:0000256" key="12">
    <source>
        <dbReference type="ARBA" id="ARBA00023136"/>
    </source>
</evidence>
<comment type="similarity">
    <text evidence="3">Belongs to the EROs family.</text>
</comment>
<feature type="binding site" evidence="17">
    <location>
        <position position="269"/>
    </location>
    <ligand>
        <name>FAD</name>
        <dbReference type="ChEBI" id="CHEBI:57692"/>
    </ligand>
</feature>
<evidence type="ECO:0000256" key="8">
    <source>
        <dbReference type="ARBA" id="ARBA00022824"/>
    </source>
</evidence>
<comment type="caution">
    <text evidence="20">The sequence shown here is derived from an EMBL/GenBank/DDBJ whole genome shotgun (WGS) entry which is preliminary data.</text>
</comment>
<evidence type="ECO:0000256" key="10">
    <source>
        <dbReference type="ARBA" id="ARBA00022982"/>
    </source>
</evidence>
<evidence type="ECO:0000256" key="3">
    <source>
        <dbReference type="ARBA" id="ARBA00008277"/>
    </source>
</evidence>
<feature type="binding site" evidence="17">
    <location>
        <position position="183"/>
    </location>
    <ligand>
        <name>FAD</name>
        <dbReference type="ChEBI" id="CHEBI:57692"/>
    </ligand>
</feature>
<feature type="binding site" evidence="17">
    <location>
        <position position="196"/>
    </location>
    <ligand>
        <name>FAD</name>
        <dbReference type="ChEBI" id="CHEBI:57692"/>
    </ligand>
</feature>
<evidence type="ECO:0000256" key="11">
    <source>
        <dbReference type="ARBA" id="ARBA00023002"/>
    </source>
</evidence>
<accession>A0AAV5RLT5</accession>
<feature type="active site" evidence="16">
    <location>
        <position position="401"/>
    </location>
</feature>
<protein>
    <submittedName>
        <fullName evidence="20">ER oxidoreductin</fullName>
    </submittedName>
</protein>
<evidence type="ECO:0000256" key="4">
    <source>
        <dbReference type="ARBA" id="ARBA00011802"/>
    </source>
</evidence>
<evidence type="ECO:0000256" key="7">
    <source>
        <dbReference type="ARBA" id="ARBA00022729"/>
    </source>
</evidence>
<evidence type="ECO:0000256" key="13">
    <source>
        <dbReference type="ARBA" id="ARBA00023157"/>
    </source>
</evidence>
<feature type="disulfide bond" description="Redox-active" evidence="18">
    <location>
        <begin position="99"/>
        <end position="104"/>
    </location>
</feature>
<comment type="subcellular location">
    <subcellularLocation>
        <location evidence="2">Endoplasmic reticulum membrane</location>
        <topology evidence="2">Peripheral membrane protein</topology>
        <orientation evidence="2">Lumenal side</orientation>
    </subcellularLocation>
</comment>
<evidence type="ECO:0000256" key="18">
    <source>
        <dbReference type="PIRSR" id="PIRSR017205-3"/>
    </source>
</evidence>
<feature type="disulfide bond" description="Redox-active" evidence="18">
    <location>
        <begin position="398"/>
        <end position="401"/>
    </location>
</feature>
<keyword evidence="8" id="KW-0256">Endoplasmic reticulum</keyword>
<dbReference type="PIRSF" id="PIRSF017205">
    <property type="entry name" value="ERO1"/>
    <property type="match status" value="1"/>
</dbReference>
<name>A0AAV5RLT5_STABA</name>
<evidence type="ECO:0000256" key="16">
    <source>
        <dbReference type="PIRSR" id="PIRSR017205-1"/>
    </source>
</evidence>
<sequence>MIWPVLLALTVSASESSTEEPVLKGRWRSLPVSAPENQLLLHLEDRKIGDTNGTIGSALTQNRKIFDELEDLLQTPYFSTYKVDLSDKKCPLEDDGAQCANSQCAIEPLSFGDIDEKLFQSQFLGRLRKDSVHSEAPEGQDDSSYDQSLYHKDACSDVNYCFPEDESVDSEGVWVDLRGNAERFTGYQGPSARNMWGMLYAENCFSYNGDEDATKNNEKKENIVEDLAGIMARPAKREMDAWPDIDTQLDLPNDCIEQRLFYRLLSGLHASISTHLCYNWWNATSEQWEAVLPDWLERVGWFEDRVNNMFFDYALMSRAIYKLIDGYGSELVYSASSNTIDNEVRDALSRLGNDLRSSPLADAIDEQGLYKMPGTAALKTELRQRVRNVNMLMSCVGCERCRLWGKIQTAGYGTALKILLEFPEKASDDPELTKSLLKSFRRSELVALMNTFGRISNSVHAADVFKSQAEEEIKEQKKTPIDTTSWAFQWRLAIDDTKEALRFIFSSYINFPKSFARQVLFYSTYYWDILVNGRSKEPANVAFSVKSDL</sequence>
<keyword evidence="12" id="KW-0472">Membrane</keyword>
<evidence type="ECO:0000256" key="19">
    <source>
        <dbReference type="SAM" id="SignalP"/>
    </source>
</evidence>
<keyword evidence="6" id="KW-0285">Flavoprotein</keyword>
<reference evidence="20 21" key="1">
    <citation type="journal article" date="2023" name="Elife">
        <title>Identification of key yeast species and microbe-microbe interactions impacting larval growth of Drosophila in the wild.</title>
        <authorList>
            <person name="Mure A."/>
            <person name="Sugiura Y."/>
            <person name="Maeda R."/>
            <person name="Honda K."/>
            <person name="Sakurai N."/>
            <person name="Takahashi Y."/>
            <person name="Watada M."/>
            <person name="Katoh T."/>
            <person name="Gotoh A."/>
            <person name="Gotoh Y."/>
            <person name="Taniguchi I."/>
            <person name="Nakamura K."/>
            <person name="Hayashi T."/>
            <person name="Katayama T."/>
            <person name="Uemura T."/>
            <person name="Hattori Y."/>
        </authorList>
    </citation>
    <scope>NUCLEOTIDE SEQUENCE [LARGE SCALE GENOMIC DNA]</scope>
    <source>
        <strain evidence="20 21">SB-73</strain>
    </source>
</reference>
<evidence type="ECO:0000256" key="6">
    <source>
        <dbReference type="ARBA" id="ARBA00022630"/>
    </source>
</evidence>
<keyword evidence="21" id="KW-1185">Reference proteome</keyword>
<dbReference type="GO" id="GO:0071949">
    <property type="term" value="F:FAD binding"/>
    <property type="evidence" value="ECO:0007669"/>
    <property type="project" value="InterPro"/>
</dbReference>
<dbReference type="InterPro" id="IPR037192">
    <property type="entry name" value="ERO1-like_sf"/>
</dbReference>
<feature type="signal peptide" evidence="19">
    <location>
        <begin position="1"/>
        <end position="18"/>
    </location>
</feature>
<dbReference type="GO" id="GO:0015035">
    <property type="term" value="F:protein-disulfide reductase activity"/>
    <property type="evidence" value="ECO:0007669"/>
    <property type="project" value="InterPro"/>
</dbReference>
<evidence type="ECO:0000256" key="1">
    <source>
        <dbReference type="ARBA" id="ARBA00001974"/>
    </source>
</evidence>
<feature type="chain" id="PRO_5043775337" evidence="19">
    <location>
        <begin position="19"/>
        <end position="549"/>
    </location>
</feature>
<comment type="subunit">
    <text evidence="4">May function both as a monomer and a homodimer.</text>
</comment>
<dbReference type="InterPro" id="IPR007266">
    <property type="entry name" value="Ero1"/>
</dbReference>
<gene>
    <name evidence="20" type="ORF">DASB73_034730</name>
</gene>
<evidence type="ECO:0000313" key="20">
    <source>
        <dbReference type="EMBL" id="GMM52510.1"/>
    </source>
</evidence>